<evidence type="ECO:0000313" key="2">
    <source>
        <dbReference type="EMBL" id="KPM44522.1"/>
    </source>
</evidence>
<comment type="caution">
    <text evidence="2">The sequence shown here is derived from an EMBL/GenBank/DDBJ whole genome shotgun (WGS) entry which is preliminary data.</text>
</comment>
<dbReference type="EMBL" id="LKCW01000018">
    <property type="protein sequence ID" value="KPM44522.1"/>
    <property type="molecule type" value="Genomic_DNA"/>
</dbReference>
<feature type="region of interest" description="Disordered" evidence="1">
    <location>
        <begin position="1"/>
        <end position="90"/>
    </location>
</feature>
<proteinExistence type="predicted"/>
<dbReference type="AlphaFoldDB" id="A0A0P7BGU4"/>
<name>A0A0P7BGU4_9HYPO</name>
<feature type="compositionally biased region" description="Polar residues" evidence="1">
    <location>
        <begin position="171"/>
        <end position="181"/>
    </location>
</feature>
<organism evidence="2 3">
    <name type="scientific">Neonectria ditissima</name>
    <dbReference type="NCBI Taxonomy" id="78410"/>
    <lineage>
        <taxon>Eukaryota</taxon>
        <taxon>Fungi</taxon>
        <taxon>Dikarya</taxon>
        <taxon>Ascomycota</taxon>
        <taxon>Pezizomycotina</taxon>
        <taxon>Sordariomycetes</taxon>
        <taxon>Hypocreomycetidae</taxon>
        <taxon>Hypocreales</taxon>
        <taxon>Nectriaceae</taxon>
        <taxon>Neonectria</taxon>
    </lineage>
</organism>
<feature type="region of interest" description="Disordered" evidence="1">
    <location>
        <begin position="171"/>
        <end position="206"/>
    </location>
</feature>
<reference evidence="2 3" key="1">
    <citation type="submission" date="2015-09" db="EMBL/GenBank/DDBJ databases">
        <title>Draft genome of a European isolate of the apple canker pathogen Neonectria ditissima.</title>
        <authorList>
            <person name="Gomez-Cortecero A."/>
            <person name="Harrison R.J."/>
            <person name="Armitage A.D."/>
        </authorList>
    </citation>
    <scope>NUCLEOTIDE SEQUENCE [LARGE SCALE GENOMIC DNA]</scope>
    <source>
        <strain evidence="2 3">R09/05</strain>
    </source>
</reference>
<feature type="compositionally biased region" description="Low complexity" evidence="1">
    <location>
        <begin position="182"/>
        <end position="191"/>
    </location>
</feature>
<keyword evidence="3" id="KW-1185">Reference proteome</keyword>
<accession>A0A0P7BGU4</accession>
<sequence>MPPPSVAPSDQDDEDLRSAPGSPSTTQAPNASTAQSVNADTTASGQPTSPTSSSSDSGRLSVSRASPVGSPTLSEAGPPSSRLQSNDANANSPAYSLLELEAHLSPEFSQTLQLYFHRQWHPQPNGPAVLHFRDGSIKRLVGPVDVAAAPYVRVQPPVDLFTVDDEIDDNNSASNINGDDFNTTNSASSSAGNIHDGGDNTSGSEGSARNQVRELVTASLSTLCSTILVLLSVAVLSLLLGAWDLQWALAISPVPVPFPIHQPILQLAVTLEAAVNPSKVLMDHLRRVKVDLDGNCHVPRHWTKFCQGEITDTAGLHDNAHLLRDGRDPTRKIFHGADEELMCSIALSCANMEDTYDKAGRYLHDIQYGHLRGRYSKAMVGFTASIRNDLDNLRIVGPKPANPTVTIMPVVVAYLKAFKTRIRRTITETIREVDVMDTRGQGHIRKNPRAWHIRLEGFDHYITMTELVRNATDCFDSLDQTLQHLEVISKPFRDAFYRVPASLDNKNQEYFSRKEVDSISNTTMLSQARQSLEPIAKRINASRNQLVALHNALHQMAWLGKYELPLTIPDDFGHVTTRLFGNEPYHQRVEWQKGLNFWSSVWVAVGLKENAQSEAQNEYDSGPPFGYRLLTQLPDSFRPGFPVVLPLLQTQIDSLEKALSIFREINKA</sequence>
<gene>
    <name evidence="2" type="ORF">AK830_g2001</name>
</gene>
<evidence type="ECO:0000313" key="3">
    <source>
        <dbReference type="Proteomes" id="UP000050424"/>
    </source>
</evidence>
<feature type="compositionally biased region" description="Low complexity" evidence="1">
    <location>
        <begin position="41"/>
        <end position="66"/>
    </location>
</feature>
<protein>
    <submittedName>
        <fullName evidence="2">Uncharacterized protein</fullName>
    </submittedName>
</protein>
<feature type="compositionally biased region" description="Polar residues" evidence="1">
    <location>
        <begin position="21"/>
        <end position="40"/>
    </location>
</feature>
<evidence type="ECO:0000256" key="1">
    <source>
        <dbReference type="SAM" id="MobiDB-lite"/>
    </source>
</evidence>
<dbReference type="Proteomes" id="UP000050424">
    <property type="component" value="Unassembled WGS sequence"/>
</dbReference>
<feature type="compositionally biased region" description="Polar residues" evidence="1">
    <location>
        <begin position="81"/>
        <end position="90"/>
    </location>
</feature>